<sequence length="66" mass="7392">MVVRMNDNLQREKVLPDSENMILAFVSLQKEEALTFHDALSPKSVSGVHDITFPESQSKDCKQSGD</sequence>
<evidence type="ECO:0000256" key="1">
    <source>
        <dbReference type="SAM" id="MobiDB-lite"/>
    </source>
</evidence>
<comment type="caution">
    <text evidence="2">The sequence shown here is derived from an EMBL/GenBank/DDBJ whole genome shotgun (WGS) entry which is preliminary data.</text>
</comment>
<feature type="region of interest" description="Disordered" evidence="1">
    <location>
        <begin position="44"/>
        <end position="66"/>
    </location>
</feature>
<evidence type="ECO:0000313" key="2">
    <source>
        <dbReference type="EMBL" id="KAF1002431.1"/>
    </source>
</evidence>
<feature type="compositionally biased region" description="Basic and acidic residues" evidence="1">
    <location>
        <begin position="57"/>
        <end position="66"/>
    </location>
</feature>
<keyword evidence="3" id="KW-1185">Reference proteome</keyword>
<dbReference type="Proteomes" id="UP000593563">
    <property type="component" value="Unassembled WGS sequence"/>
</dbReference>
<accession>A0A6L5B9W3</accession>
<gene>
    <name evidence="2" type="ORF">AG4045_026509</name>
</gene>
<proteinExistence type="predicted"/>
<evidence type="ECO:0000313" key="3">
    <source>
        <dbReference type="Proteomes" id="UP000593563"/>
    </source>
</evidence>
<dbReference type="AlphaFoldDB" id="A0A6L5B9W3"/>
<protein>
    <submittedName>
        <fullName evidence="2">Uncharacterized protein</fullName>
    </submittedName>
</protein>
<dbReference type="EMBL" id="WRXP01001185">
    <property type="protein sequence ID" value="KAF1002431.1"/>
    <property type="molecule type" value="Genomic_DNA"/>
</dbReference>
<reference evidence="2" key="1">
    <citation type="submission" date="2020-01" db="EMBL/GenBank/DDBJ databases">
        <title>The Celery Genome Sequence Reveals Sequential Paleo-tetraploidization, Resistance Gene Elimination, Karyotype Evolution, and Functional Innovation in Apiales.</title>
        <authorList>
            <person name="Song X."/>
        </authorList>
    </citation>
    <scope>NUCLEOTIDE SEQUENCE</scope>
    <source>
        <tissue evidence="2">Leaf</tissue>
    </source>
</reference>
<name>A0A6L5B9W3_APIGR</name>
<organism evidence="2 3">
    <name type="scientific">Apium graveolens</name>
    <name type="common">Celery</name>
    <dbReference type="NCBI Taxonomy" id="4045"/>
    <lineage>
        <taxon>Eukaryota</taxon>
        <taxon>Viridiplantae</taxon>
        <taxon>Streptophyta</taxon>
        <taxon>Embryophyta</taxon>
        <taxon>Tracheophyta</taxon>
        <taxon>Spermatophyta</taxon>
        <taxon>Magnoliopsida</taxon>
        <taxon>eudicotyledons</taxon>
        <taxon>Gunneridae</taxon>
        <taxon>Pentapetalae</taxon>
        <taxon>asterids</taxon>
        <taxon>campanulids</taxon>
        <taxon>Apiales</taxon>
        <taxon>Apiaceae</taxon>
        <taxon>Apioideae</taxon>
        <taxon>apioid superclade</taxon>
        <taxon>Apieae</taxon>
        <taxon>Apium</taxon>
    </lineage>
</organism>